<protein>
    <recommendedName>
        <fullName evidence="2">Ysc84 actin-binding domain-containing protein</fullName>
    </recommendedName>
</protein>
<feature type="domain" description="Ysc84 actin-binding" evidence="2">
    <location>
        <begin position="354"/>
        <end position="478"/>
    </location>
</feature>
<organism evidence="3 4">
    <name type="scientific">Auxenochlorella protothecoides</name>
    <name type="common">Green microalga</name>
    <name type="synonym">Chlorella protothecoides</name>
    <dbReference type="NCBI Taxonomy" id="3075"/>
    <lineage>
        <taxon>Eukaryota</taxon>
        <taxon>Viridiplantae</taxon>
        <taxon>Chlorophyta</taxon>
        <taxon>core chlorophytes</taxon>
        <taxon>Trebouxiophyceae</taxon>
        <taxon>Chlorellales</taxon>
        <taxon>Chlorellaceae</taxon>
        <taxon>Auxenochlorella</taxon>
    </lineage>
</organism>
<comment type="caution">
    <text evidence="3">The sequence shown here is derived from an EMBL/GenBank/DDBJ whole genome shotgun (WGS) entry which is preliminary data.</text>
</comment>
<dbReference type="Pfam" id="PF04366">
    <property type="entry name" value="Ysc84"/>
    <property type="match status" value="2"/>
</dbReference>
<dbReference type="InterPro" id="IPR051702">
    <property type="entry name" value="SH3_domain_YSC84-like"/>
</dbReference>
<dbReference type="GO" id="GO:0035091">
    <property type="term" value="F:phosphatidylinositol binding"/>
    <property type="evidence" value="ECO:0007669"/>
    <property type="project" value="TreeGrafter"/>
</dbReference>
<name>A0A3M7KT31_AUXPR</name>
<evidence type="ECO:0000259" key="2">
    <source>
        <dbReference type="Pfam" id="PF04366"/>
    </source>
</evidence>
<dbReference type="InterPro" id="IPR007461">
    <property type="entry name" value="Ysc84_actin-binding"/>
</dbReference>
<dbReference type="EMBL" id="QOKY01000204">
    <property type="protein sequence ID" value="RMZ52542.1"/>
    <property type="molecule type" value="Genomic_DNA"/>
</dbReference>
<feature type="compositionally biased region" description="Basic and acidic residues" evidence="1">
    <location>
        <begin position="520"/>
        <end position="529"/>
    </location>
</feature>
<dbReference type="PANTHER" id="PTHR15629">
    <property type="entry name" value="SH3YL1 PROTEIN"/>
    <property type="match status" value="1"/>
</dbReference>
<feature type="region of interest" description="Disordered" evidence="1">
    <location>
        <begin position="495"/>
        <end position="541"/>
    </location>
</feature>
<gene>
    <name evidence="3" type="ORF">APUTEX25_003685</name>
</gene>
<dbReference type="CDD" id="cd11524">
    <property type="entry name" value="SYLF"/>
    <property type="match status" value="1"/>
</dbReference>
<reference evidence="4" key="1">
    <citation type="journal article" date="2018" name="Algal Res.">
        <title>Characterization of plant carbon substrate utilization by Auxenochlorella protothecoides.</title>
        <authorList>
            <person name="Vogler B.W."/>
            <person name="Starkenburg S.R."/>
            <person name="Sudasinghe N."/>
            <person name="Schambach J.Y."/>
            <person name="Rollin J.A."/>
            <person name="Pattathil S."/>
            <person name="Barry A.N."/>
        </authorList>
    </citation>
    <scope>NUCLEOTIDE SEQUENCE [LARGE SCALE GENOMIC DNA]</scope>
    <source>
        <strain evidence="4">UTEX 25</strain>
    </source>
</reference>
<dbReference type="AlphaFoldDB" id="A0A3M7KT31"/>
<evidence type="ECO:0000313" key="3">
    <source>
        <dbReference type="EMBL" id="RMZ52542.1"/>
    </source>
</evidence>
<evidence type="ECO:0000256" key="1">
    <source>
        <dbReference type="SAM" id="MobiDB-lite"/>
    </source>
</evidence>
<dbReference type="PANTHER" id="PTHR15629:SF2">
    <property type="entry name" value="SH3 DOMAIN-CONTAINING YSC84-LIKE PROTEIN 1"/>
    <property type="match status" value="1"/>
</dbReference>
<feature type="non-terminal residue" evidence="3">
    <location>
        <position position="1"/>
    </location>
</feature>
<accession>A0A3M7KT31</accession>
<feature type="domain" description="Ysc84 actin-binding" evidence="2">
    <location>
        <begin position="90"/>
        <end position="214"/>
    </location>
</feature>
<evidence type="ECO:0000313" key="4">
    <source>
        <dbReference type="Proteomes" id="UP000279271"/>
    </source>
</evidence>
<dbReference type="Proteomes" id="UP000279271">
    <property type="component" value="Unassembled WGS sequence"/>
</dbReference>
<sequence>LQTACANGQDILREVTARDRSNDARPLNVFRSPLRPFWIEQSDSILFYRARKTGCLISRTQGEGFLIHRLPTDHPSLFRWSAPCFVKLSTTGFGLGFGRVHSASFTVCMNSRVRDTLEEHRRRKFSGLDALVVCGSRIMDQADFISAPATSYATVGAHTVTGASFDLSFASGQLMVDGEANAAAYGLDASATSILEGKVDVPAEMQPLYGELAEIVHSVERVSAAPSLTRSSLDRATLGHDPNQGVVLDDGTMSSEYKAKLSSLEQACQDGQEYLSAVTAEGSSGDATPIVGSKALMKPFWISQCDSLVFYRARKTGCLISRTHGFGFMIHRLPSDDAGTPRWSAPCFLRLETTGLGLGFGRVHSASVTACMTPKLRAEVQRRRHRTFTGIESGILCGAATRVRRDFLTSPAASYGTVGSGALRGASFDFSYAIGLLTVDEAANAAAYGGPVAASALLEGKVEAPAEMQPLYDQLAAAALATPGLSDVQVVDKAAGEQGDVEQGAREEAPPAPRPVPYSSREEHRDRVLPDGTSAFYSMQY</sequence>
<proteinExistence type="predicted"/>